<protein>
    <submittedName>
        <fullName evidence="1">Uncharacterized protein</fullName>
    </submittedName>
</protein>
<dbReference type="Proteomes" id="UP000663844">
    <property type="component" value="Unassembled WGS sequence"/>
</dbReference>
<reference evidence="1" key="1">
    <citation type="submission" date="2021-02" db="EMBL/GenBank/DDBJ databases">
        <authorList>
            <person name="Nowell W R."/>
        </authorList>
    </citation>
    <scope>NUCLEOTIDE SEQUENCE</scope>
</reference>
<evidence type="ECO:0000313" key="2">
    <source>
        <dbReference type="Proteomes" id="UP000663844"/>
    </source>
</evidence>
<evidence type="ECO:0000313" key="1">
    <source>
        <dbReference type="EMBL" id="CAF4238668.1"/>
    </source>
</evidence>
<name>A0A820DWD8_9BILA</name>
<gene>
    <name evidence="1" type="ORF">OXD698_LOCUS42800</name>
</gene>
<dbReference type="AlphaFoldDB" id="A0A820DWD8"/>
<organism evidence="1 2">
    <name type="scientific">Adineta steineri</name>
    <dbReference type="NCBI Taxonomy" id="433720"/>
    <lineage>
        <taxon>Eukaryota</taxon>
        <taxon>Metazoa</taxon>
        <taxon>Spiralia</taxon>
        <taxon>Gnathifera</taxon>
        <taxon>Rotifera</taxon>
        <taxon>Eurotatoria</taxon>
        <taxon>Bdelloidea</taxon>
        <taxon>Adinetida</taxon>
        <taxon>Adinetidae</taxon>
        <taxon>Adineta</taxon>
    </lineage>
</organism>
<comment type="caution">
    <text evidence="1">The sequence shown here is derived from an EMBL/GenBank/DDBJ whole genome shotgun (WGS) entry which is preliminary data.</text>
</comment>
<sequence>MGVVVLKLPAELAENPFSQSTIIAQLSSILAFNRIIQLYEFDAYHNIMQTFIDLTEELNEHLSEKVSNNFIKAVILGFPLNLKNPSRQRRKRSRTSIVYLNGTLHFYITKDTHTIQPPSEVVGNISFFANANIIPTSLFNEANSVSSPTEASTTTTTSNATVIETTIPPVG</sequence>
<proteinExistence type="predicted"/>
<accession>A0A820DWD8</accession>
<dbReference type="EMBL" id="CAJOAZ010011544">
    <property type="protein sequence ID" value="CAF4238668.1"/>
    <property type="molecule type" value="Genomic_DNA"/>
</dbReference>